<dbReference type="Gene3D" id="3.90.550.10">
    <property type="entry name" value="Spore Coat Polysaccharide Biosynthesis Protein SpsA, Chain A"/>
    <property type="match status" value="1"/>
</dbReference>
<evidence type="ECO:0000313" key="3">
    <source>
        <dbReference type="Proteomes" id="UP000272015"/>
    </source>
</evidence>
<dbReference type="OrthoDB" id="9802649at2"/>
<dbReference type="InterPro" id="IPR001173">
    <property type="entry name" value="Glyco_trans_2-like"/>
</dbReference>
<keyword evidence="3" id="KW-1185">Reference proteome</keyword>
<dbReference type="CDD" id="cd04196">
    <property type="entry name" value="GT_2_like_d"/>
    <property type="match status" value="1"/>
</dbReference>
<protein>
    <submittedName>
        <fullName evidence="2">Glycosyltransferase family 2 protein</fullName>
    </submittedName>
</protein>
<dbReference type="SUPFAM" id="SSF53448">
    <property type="entry name" value="Nucleotide-diphospho-sugar transferases"/>
    <property type="match status" value="1"/>
</dbReference>
<reference evidence="2 3" key="1">
    <citation type="submission" date="2018-09" db="EMBL/GenBank/DDBJ databases">
        <title>Novel species of Cryobacterium.</title>
        <authorList>
            <person name="Liu Q."/>
            <person name="Xin Y.-H."/>
        </authorList>
    </citation>
    <scope>NUCLEOTIDE SEQUENCE [LARGE SCALE GENOMIC DNA]</scope>
    <source>
        <strain evidence="2 3">Hh39</strain>
    </source>
</reference>
<name>A0A3A5MED0_9MICO</name>
<sequence>MTGSQSVALSVALCTHNGARYLEEQLLSILNQSVPPQQIVVSDDASTDDTLAVLNRAMAAWQQAHSDVVVELLVLCNERALGVTANFEQALAACTGVLIALSDQDDVWLPGRLERMLAEFARRPTLQLVNADARLVDAEGAPLGLTLLDTLGISAADRAAVHSGRAIDALLRRNIVTGATLMVSRVLVEAARPFPAAWVHDEWLAIVAALTGPMDLLEEPLTDYRQHGANQIGVTTLDASGKIGRLRAPRTARNARLLARAAVLEERAGLLTPTPSAETLRLIAAKLEHERMRSTLPAARVSRLLPVVRSALLGRYARFGLGAQDVLRDLVQPV</sequence>
<gene>
    <name evidence="2" type="ORF">D6T64_13200</name>
</gene>
<dbReference type="PANTHER" id="PTHR43685:SF2">
    <property type="entry name" value="GLYCOSYLTRANSFERASE 2-LIKE DOMAIN-CONTAINING PROTEIN"/>
    <property type="match status" value="1"/>
</dbReference>
<organism evidence="2 3">
    <name type="scientific">Cryobacterium melibiosiphilum</name>
    <dbReference type="NCBI Taxonomy" id="995039"/>
    <lineage>
        <taxon>Bacteria</taxon>
        <taxon>Bacillati</taxon>
        <taxon>Actinomycetota</taxon>
        <taxon>Actinomycetes</taxon>
        <taxon>Micrococcales</taxon>
        <taxon>Microbacteriaceae</taxon>
        <taxon>Cryobacterium</taxon>
    </lineage>
</organism>
<dbReference type="Pfam" id="PF00535">
    <property type="entry name" value="Glycos_transf_2"/>
    <property type="match status" value="1"/>
</dbReference>
<evidence type="ECO:0000313" key="2">
    <source>
        <dbReference type="EMBL" id="RJT87812.1"/>
    </source>
</evidence>
<proteinExistence type="predicted"/>
<dbReference type="InterPro" id="IPR050834">
    <property type="entry name" value="Glycosyltransf_2"/>
</dbReference>
<dbReference type="RefSeq" id="WP_119975148.1">
    <property type="nucleotide sequence ID" value="NZ_JBHSQA010000011.1"/>
</dbReference>
<dbReference type="EMBL" id="QZVS01000087">
    <property type="protein sequence ID" value="RJT87812.1"/>
    <property type="molecule type" value="Genomic_DNA"/>
</dbReference>
<dbReference type="GO" id="GO:0016740">
    <property type="term" value="F:transferase activity"/>
    <property type="evidence" value="ECO:0007669"/>
    <property type="project" value="UniProtKB-KW"/>
</dbReference>
<dbReference type="AlphaFoldDB" id="A0A3A5MED0"/>
<dbReference type="PANTHER" id="PTHR43685">
    <property type="entry name" value="GLYCOSYLTRANSFERASE"/>
    <property type="match status" value="1"/>
</dbReference>
<dbReference type="InterPro" id="IPR029044">
    <property type="entry name" value="Nucleotide-diphossugar_trans"/>
</dbReference>
<comment type="caution">
    <text evidence="2">The sequence shown here is derived from an EMBL/GenBank/DDBJ whole genome shotgun (WGS) entry which is preliminary data.</text>
</comment>
<dbReference type="Proteomes" id="UP000272015">
    <property type="component" value="Unassembled WGS sequence"/>
</dbReference>
<feature type="domain" description="Glycosyltransferase 2-like" evidence="1">
    <location>
        <begin position="10"/>
        <end position="125"/>
    </location>
</feature>
<keyword evidence="2" id="KW-0808">Transferase</keyword>
<evidence type="ECO:0000259" key="1">
    <source>
        <dbReference type="Pfam" id="PF00535"/>
    </source>
</evidence>
<accession>A0A3A5MED0</accession>